<dbReference type="InterPro" id="IPR032710">
    <property type="entry name" value="NTF2-like_dom_sf"/>
</dbReference>
<proteinExistence type="predicted"/>
<dbReference type="EMBL" id="PHHA01000020">
    <property type="protein sequence ID" value="PJG84986.1"/>
    <property type="molecule type" value="Genomic_DNA"/>
</dbReference>
<dbReference type="SUPFAM" id="SSF103642">
    <property type="entry name" value="Sec-C motif"/>
    <property type="match status" value="1"/>
</dbReference>
<evidence type="ECO:0000259" key="1">
    <source>
        <dbReference type="Pfam" id="PF17775"/>
    </source>
</evidence>
<dbReference type="OrthoDB" id="21421at2"/>
<dbReference type="RefSeq" id="WP_100289265.1">
    <property type="nucleotide sequence ID" value="NZ_PHHA01000020.1"/>
</dbReference>
<keyword evidence="3" id="KW-1185">Reference proteome</keyword>
<reference evidence="2 3" key="1">
    <citation type="submission" date="2017-11" db="EMBL/GenBank/DDBJ databases">
        <title>Reclassification of Bisgaard taxon 7 as Conservatibacter flavescens gen. nov., sp. nov.</title>
        <authorList>
            <person name="Christensen H."/>
        </authorList>
    </citation>
    <scope>NUCLEOTIDE SEQUENCE [LARGE SCALE GENOMIC DNA]</scope>
    <source>
        <strain evidence="2 3">7_4</strain>
    </source>
</reference>
<dbReference type="InterPro" id="IPR048469">
    <property type="entry name" value="YchJ-like_M"/>
</dbReference>
<organism evidence="2 3">
    <name type="scientific">Conservatibacter flavescens</name>
    <dbReference type="NCBI Taxonomy" id="28161"/>
    <lineage>
        <taxon>Bacteria</taxon>
        <taxon>Pseudomonadati</taxon>
        <taxon>Pseudomonadota</taxon>
        <taxon>Gammaproteobacteria</taxon>
        <taxon>Pasteurellales</taxon>
        <taxon>Pasteurellaceae</taxon>
        <taxon>Conservatibacter</taxon>
    </lineage>
</organism>
<dbReference type="Pfam" id="PF17775">
    <property type="entry name" value="YchJ_M-like"/>
    <property type="match status" value="1"/>
</dbReference>
<name>A0A2M8S1L3_9PAST</name>
<feature type="domain" description="YchJ-like middle NTF2-like" evidence="1">
    <location>
        <begin position="42"/>
        <end position="138"/>
    </location>
</feature>
<dbReference type="Pfam" id="PF02810">
    <property type="entry name" value="SEC-C"/>
    <property type="match status" value="2"/>
</dbReference>
<sequence length="166" mass="19114">MNKETFAKSTALLPTELCPCQSGLEYEQCCGVFHQHQRSAQTAEQLMRSRYCAYVLQNIPYIVETTLPAQQPFLAQQAIRTWAESVQWQQLVIVDQRVRSTVHENIEFKAFFIQDGIEDVHHETSLFVKCAEKWYFLDHTLPLPTLKKPCICGSGKKFKHCCGAFL</sequence>
<dbReference type="SUPFAM" id="SSF54427">
    <property type="entry name" value="NTF2-like"/>
    <property type="match status" value="1"/>
</dbReference>
<dbReference type="PANTHER" id="PTHR33747:SF1">
    <property type="entry name" value="ADENYLATE CYCLASE-ASSOCIATED CAP C-TERMINAL DOMAIN-CONTAINING PROTEIN"/>
    <property type="match status" value="1"/>
</dbReference>
<dbReference type="InterPro" id="IPR004027">
    <property type="entry name" value="SEC_C_motif"/>
</dbReference>
<dbReference type="AlphaFoldDB" id="A0A2M8S1L3"/>
<evidence type="ECO:0000313" key="3">
    <source>
        <dbReference type="Proteomes" id="UP000229329"/>
    </source>
</evidence>
<accession>A0A2M8S1L3</accession>
<evidence type="ECO:0000313" key="2">
    <source>
        <dbReference type="EMBL" id="PJG84986.1"/>
    </source>
</evidence>
<dbReference type="NCBIfam" id="NF002486">
    <property type="entry name" value="PRK01752.1"/>
    <property type="match status" value="1"/>
</dbReference>
<dbReference type="PANTHER" id="PTHR33747">
    <property type="entry name" value="UPF0225 PROTEIN SCO1677"/>
    <property type="match status" value="1"/>
</dbReference>
<comment type="caution">
    <text evidence="2">The sequence shown here is derived from an EMBL/GenBank/DDBJ whole genome shotgun (WGS) entry which is preliminary data.</text>
</comment>
<gene>
    <name evidence="2" type="ORF">CVP05_09155</name>
</gene>
<dbReference type="Gene3D" id="3.10.450.50">
    <property type="match status" value="1"/>
</dbReference>
<dbReference type="Proteomes" id="UP000229329">
    <property type="component" value="Unassembled WGS sequence"/>
</dbReference>
<protein>
    <submittedName>
        <fullName evidence="2">SEC-C motif-containing protein</fullName>
    </submittedName>
</protein>